<dbReference type="GO" id="GO:0016787">
    <property type="term" value="F:hydrolase activity"/>
    <property type="evidence" value="ECO:0007669"/>
    <property type="project" value="UniProtKB-KW"/>
</dbReference>
<dbReference type="AlphaFoldDB" id="A0A1Y2A4E5"/>
<feature type="domain" description="CBM10" evidence="4">
    <location>
        <begin position="1"/>
        <end position="34"/>
    </location>
</feature>
<comment type="caution">
    <text evidence="5">The sequence shown here is derived from an EMBL/GenBank/DDBJ whole genome shotgun (WGS) entry which is preliminary data.</text>
</comment>
<reference evidence="5 6" key="1">
    <citation type="submission" date="2016-08" db="EMBL/GenBank/DDBJ databases">
        <title>A Parts List for Fungal Cellulosomes Revealed by Comparative Genomics.</title>
        <authorList>
            <consortium name="DOE Joint Genome Institute"/>
            <person name="Haitjema C.H."/>
            <person name="Gilmore S.P."/>
            <person name="Henske J.K."/>
            <person name="Solomon K.V."/>
            <person name="De Groot R."/>
            <person name="Kuo A."/>
            <person name="Mondo S.J."/>
            <person name="Salamov A.A."/>
            <person name="Labutti K."/>
            <person name="Zhao Z."/>
            <person name="Chiniquy J."/>
            <person name="Barry K."/>
            <person name="Brewer H.M."/>
            <person name="Purvine S.O."/>
            <person name="Wright A.T."/>
            <person name="Boxma B."/>
            <person name="Van Alen T."/>
            <person name="Hackstein J.H."/>
            <person name="Baker S.E."/>
            <person name="Grigoriev I.V."/>
            <person name="O'Malley M.A."/>
        </authorList>
    </citation>
    <scope>NUCLEOTIDE SEQUENCE [LARGE SCALE GENOMIC DNA]</scope>
    <source>
        <strain evidence="5 6">G1</strain>
    </source>
</reference>
<dbReference type="EMBL" id="MCOG01000328">
    <property type="protein sequence ID" value="ORY17200.1"/>
    <property type="molecule type" value="Genomic_DNA"/>
</dbReference>
<protein>
    <recommendedName>
        <fullName evidence="4">CBM10 domain-containing protein</fullName>
    </recommendedName>
</protein>
<sequence>MNLGYSCCKSTNEVKYTAINGSFGYENDSWCGINKKNPTSCWAFADGYECCKNTKNIQYINKDGNSFGFENGVICALRKEDNLKLVDKKCWTLSDGYPCCESLASKVEGENDEWGYENGGWCGLTKDQQYEFKYGKPKDESCWSVSLGYPCCSEDNQGIYLIDENGSWGLENNDWCGIIDKQKKKI</sequence>
<evidence type="ECO:0000256" key="1">
    <source>
        <dbReference type="ARBA" id="ARBA00022729"/>
    </source>
</evidence>
<keyword evidence="6" id="KW-1185">Reference proteome</keyword>
<dbReference type="Pfam" id="PF02013">
    <property type="entry name" value="CBM_10"/>
    <property type="match status" value="3"/>
</dbReference>
<accession>A0A1Y2A4E5</accession>
<dbReference type="PROSITE" id="PS51763">
    <property type="entry name" value="CBM10"/>
    <property type="match status" value="4"/>
</dbReference>
<dbReference type="Gene3D" id="3.90.1220.10">
    <property type="entry name" value="Cellulose docking domain, dockering"/>
    <property type="match status" value="4"/>
</dbReference>
<evidence type="ECO:0000256" key="3">
    <source>
        <dbReference type="ARBA" id="ARBA00022801"/>
    </source>
</evidence>
<evidence type="ECO:0000259" key="4">
    <source>
        <dbReference type="PROSITE" id="PS51763"/>
    </source>
</evidence>
<keyword evidence="3" id="KW-0378">Hydrolase</keyword>
<keyword evidence="1" id="KW-0732">Signal</keyword>
<keyword evidence="2" id="KW-0677">Repeat</keyword>
<evidence type="ECO:0000313" key="5">
    <source>
        <dbReference type="EMBL" id="ORY17200.1"/>
    </source>
</evidence>
<evidence type="ECO:0000313" key="6">
    <source>
        <dbReference type="Proteomes" id="UP000193920"/>
    </source>
</evidence>
<feature type="domain" description="CBM10" evidence="4">
    <location>
        <begin position="141"/>
        <end position="179"/>
    </location>
</feature>
<dbReference type="SUPFAM" id="SSF64571">
    <property type="entry name" value="Cellulose docking domain, dockering"/>
    <property type="match status" value="4"/>
</dbReference>
<dbReference type="InterPro" id="IPR009034">
    <property type="entry name" value="Dockerin_dom_fun_sf"/>
</dbReference>
<gene>
    <name evidence="5" type="ORF">LY90DRAFT_517641</name>
</gene>
<dbReference type="InterPro" id="IPR002883">
    <property type="entry name" value="CBM10/Dockerin_dom"/>
</dbReference>
<evidence type="ECO:0000256" key="2">
    <source>
        <dbReference type="ARBA" id="ARBA00022737"/>
    </source>
</evidence>
<feature type="domain" description="CBM10" evidence="4">
    <location>
        <begin position="40"/>
        <end position="78"/>
    </location>
</feature>
<feature type="domain" description="CBM10" evidence="4">
    <location>
        <begin position="89"/>
        <end position="125"/>
    </location>
</feature>
<organism evidence="5 6">
    <name type="scientific">Neocallimastix californiae</name>
    <dbReference type="NCBI Taxonomy" id="1754190"/>
    <lineage>
        <taxon>Eukaryota</taxon>
        <taxon>Fungi</taxon>
        <taxon>Fungi incertae sedis</taxon>
        <taxon>Chytridiomycota</taxon>
        <taxon>Chytridiomycota incertae sedis</taxon>
        <taxon>Neocallimastigomycetes</taxon>
        <taxon>Neocallimastigales</taxon>
        <taxon>Neocallimastigaceae</taxon>
        <taxon>Neocallimastix</taxon>
    </lineage>
</organism>
<proteinExistence type="predicted"/>
<dbReference type="Proteomes" id="UP000193920">
    <property type="component" value="Unassembled WGS sequence"/>
</dbReference>
<name>A0A1Y2A4E5_9FUNG</name>